<evidence type="ECO:0000313" key="2">
    <source>
        <dbReference type="Proteomes" id="UP000193781"/>
    </source>
</evidence>
<comment type="caution">
    <text evidence="1">The sequence shown here is derived from an EMBL/GenBank/DDBJ whole genome shotgun (WGS) entry which is preliminary data.</text>
</comment>
<dbReference type="EMBL" id="LQPH01000081">
    <property type="protein sequence ID" value="ORW27073.1"/>
    <property type="molecule type" value="Genomic_DNA"/>
</dbReference>
<dbReference type="AlphaFoldDB" id="A0A1X1ZTQ3"/>
<proteinExistence type="predicted"/>
<evidence type="ECO:0000313" key="1">
    <source>
        <dbReference type="EMBL" id="ORW27073.1"/>
    </source>
</evidence>
<dbReference type="RefSeq" id="WP_052742683.1">
    <property type="nucleotide sequence ID" value="NZ_JACPNT010000030.1"/>
</dbReference>
<protein>
    <submittedName>
        <fullName evidence="1">Uncharacterized protein</fullName>
    </submittedName>
</protein>
<accession>A0A1X1ZTQ3</accession>
<gene>
    <name evidence="1" type="ORF">AWC17_29390</name>
</gene>
<dbReference type="Proteomes" id="UP000193781">
    <property type="component" value="Unassembled WGS sequence"/>
</dbReference>
<keyword evidence="2" id="KW-1185">Reference proteome</keyword>
<name>A0A1X1ZTQ3_9MYCO</name>
<reference evidence="1 2" key="1">
    <citation type="submission" date="2016-01" db="EMBL/GenBank/DDBJ databases">
        <title>The new phylogeny of the genus Mycobacterium.</title>
        <authorList>
            <person name="Tarcisio F."/>
            <person name="Conor M."/>
            <person name="Antonella G."/>
            <person name="Elisabetta G."/>
            <person name="Giulia F.S."/>
            <person name="Sara T."/>
            <person name="Anna F."/>
            <person name="Clotilde B."/>
            <person name="Roberto B."/>
            <person name="Veronica D.S."/>
            <person name="Fabio R."/>
            <person name="Monica P."/>
            <person name="Olivier J."/>
            <person name="Enrico T."/>
            <person name="Nicola S."/>
        </authorList>
    </citation>
    <scope>NUCLEOTIDE SEQUENCE [LARGE SCALE GENOMIC DNA]</scope>
    <source>
        <strain evidence="1 2">DSM 44803</strain>
    </source>
</reference>
<organism evidence="1 2">
    <name type="scientific">Mycobacterium nebraskense</name>
    <dbReference type="NCBI Taxonomy" id="244292"/>
    <lineage>
        <taxon>Bacteria</taxon>
        <taxon>Bacillati</taxon>
        <taxon>Actinomycetota</taxon>
        <taxon>Actinomycetes</taxon>
        <taxon>Mycobacteriales</taxon>
        <taxon>Mycobacteriaceae</taxon>
        <taxon>Mycobacterium</taxon>
    </lineage>
</organism>
<sequence length="152" mass="16078">MTGMGGRLVDLAMAGWEVSAALADGSDARPLRILGIAAVDLDCLLTDAERLRIPQVLAVAGDVWAKDERVRREVRSAAEELRTEVAVWGGSGAIELGAALDQPLSPTRHRISAAGRAFKASALAAVGCPPVFEPAECYWTTGPAPRYIHTCI</sequence>
<dbReference type="STRING" id="244292.ABW17_02285"/>